<dbReference type="Proteomes" id="UP001575181">
    <property type="component" value="Unassembled WGS sequence"/>
</dbReference>
<accession>A0ABV4TUX1</accession>
<protein>
    <submittedName>
        <fullName evidence="9">ABC transporter permease</fullName>
    </submittedName>
</protein>
<evidence type="ECO:0000259" key="8">
    <source>
        <dbReference type="Pfam" id="PF02687"/>
    </source>
</evidence>
<evidence type="ECO:0000313" key="9">
    <source>
        <dbReference type="EMBL" id="MFA9461028.1"/>
    </source>
</evidence>
<feature type="domain" description="ABC3 transporter permease C-terminal" evidence="8">
    <location>
        <begin position="272"/>
        <end position="391"/>
    </location>
</feature>
<sequence length="789" mass="86146">MTPPALLRKLLRDLWGMRGQALAIALVLASGVATYVGSSSTLESLQRTRAEFYQDYRFAEAFAVLERAPERLTHRIRALPGVQTAHTRIMGQATLEVGGFQQPVSAQIVSLPDHGQPPLNRLYLRAGRLPAPGHRDEVAVSEPFAEAHGLSPGGTLEAVINGRRRELTITGIALSPEFIYQIRPGALFPDYKRYGVLWMNRTPAAAAYDLNGAFNSVAVTLERGARAEAVIDRLDRLLDPYGGTGAYARADQLSHRYLAEEIRGIEATVETVPYLFLAVAAFLLNVVLNRLLARQRSQIALLKAFGYSNGAVARHYLGLVGLIVGLGAVIGTAAGIWMGQSLSALYREFFRFPFLTYVVDLGTVLTAVGVTAAAALAGTLAAVHRAARLPPAQAMQPEPPPRYRESWLERTGLRRLLDQPTRMILRHILSHPFKSAVSVLGIGLSVGILLVGTLQQSAIDHMIDVQFSQAQREDMTVTFYEPTSRDALYSLQAMPGVRLAEPFRQAPVRLVHEHRTERTAIQGFRPDAYLHRVLNEETEPISLPREGLVLSAFLADQLGVRAGDSLRVEVLEGARTVTRVPVAAVAQDFMGVSGYMALPALNRLLEEGRAVSGAYLLTDPDRRRAIFHELEEAPRVAAVGLQRTALESFYDTLAETILVFAAVNTVLAGIIAFGVVYNSARITLSERSRELASLRVLGYTRGETAYILLGELAILTLAAVPPGFLLGRAMAAAVVTAFQTEMYRFPLILKPDDYAFAALVVLVAGLLSGAVMAYRVFRLDMIEALKARE</sequence>
<name>A0ABV4TUX1_9GAMM</name>
<evidence type="ECO:0000256" key="3">
    <source>
        <dbReference type="ARBA" id="ARBA00022475"/>
    </source>
</evidence>
<dbReference type="PANTHER" id="PTHR30489:SF0">
    <property type="entry name" value="LIPOPROTEIN-RELEASING SYSTEM TRANSMEMBRANE PROTEIN LOLE"/>
    <property type="match status" value="1"/>
</dbReference>
<evidence type="ECO:0000256" key="6">
    <source>
        <dbReference type="ARBA" id="ARBA00023136"/>
    </source>
</evidence>
<feature type="domain" description="ABC3 transporter permease C-terminal" evidence="8">
    <location>
        <begin position="666"/>
        <end position="779"/>
    </location>
</feature>
<keyword evidence="4 7" id="KW-0812">Transmembrane</keyword>
<reference evidence="9 10" key="1">
    <citation type="submission" date="2024-08" db="EMBL/GenBank/DDBJ databases">
        <title>Whole-genome sequencing of halo(alkali)philic microorganisms from hypersaline lakes.</title>
        <authorList>
            <person name="Sorokin D.Y."/>
            <person name="Merkel A.Y."/>
            <person name="Messina E."/>
            <person name="Yakimov M."/>
        </authorList>
    </citation>
    <scope>NUCLEOTIDE SEQUENCE [LARGE SCALE GENOMIC DNA]</scope>
    <source>
        <strain evidence="9 10">Cl-TMA</strain>
    </source>
</reference>
<feature type="transmembrane region" description="Helical" evidence="7">
    <location>
        <begin position="357"/>
        <end position="383"/>
    </location>
</feature>
<evidence type="ECO:0000256" key="4">
    <source>
        <dbReference type="ARBA" id="ARBA00022692"/>
    </source>
</evidence>
<keyword evidence="3" id="KW-1003">Cell membrane</keyword>
<feature type="transmembrane region" description="Helical" evidence="7">
    <location>
        <begin position="705"/>
        <end position="734"/>
    </location>
</feature>
<feature type="transmembrane region" description="Helical" evidence="7">
    <location>
        <begin position="433"/>
        <end position="454"/>
    </location>
</feature>
<dbReference type="EMBL" id="JBGUAW010000006">
    <property type="protein sequence ID" value="MFA9461028.1"/>
    <property type="molecule type" value="Genomic_DNA"/>
</dbReference>
<proteinExistence type="inferred from homology"/>
<evidence type="ECO:0000256" key="5">
    <source>
        <dbReference type="ARBA" id="ARBA00022989"/>
    </source>
</evidence>
<evidence type="ECO:0000256" key="7">
    <source>
        <dbReference type="SAM" id="Phobius"/>
    </source>
</evidence>
<keyword evidence="10" id="KW-1185">Reference proteome</keyword>
<keyword evidence="5 7" id="KW-1133">Transmembrane helix</keyword>
<comment type="subcellular location">
    <subcellularLocation>
        <location evidence="1">Cell membrane</location>
        <topology evidence="1">Multi-pass membrane protein</topology>
    </subcellularLocation>
</comment>
<dbReference type="RefSeq" id="WP_373655816.1">
    <property type="nucleotide sequence ID" value="NZ_JBGUAW010000006.1"/>
</dbReference>
<dbReference type="PANTHER" id="PTHR30489">
    <property type="entry name" value="LIPOPROTEIN-RELEASING SYSTEM TRANSMEMBRANE PROTEIN LOLE"/>
    <property type="match status" value="1"/>
</dbReference>
<feature type="transmembrane region" description="Helical" evidence="7">
    <location>
        <begin position="657"/>
        <end position="684"/>
    </location>
</feature>
<gene>
    <name evidence="9" type="ORF">ACERLL_09355</name>
</gene>
<comment type="similarity">
    <text evidence="2">Belongs to the ABC-4 integral membrane protein family. LolC/E subfamily.</text>
</comment>
<dbReference type="Pfam" id="PF02687">
    <property type="entry name" value="FtsX"/>
    <property type="match status" value="2"/>
</dbReference>
<organism evidence="9 10">
    <name type="scientific">Thiohalorhabdus methylotrophus</name>
    <dbReference type="NCBI Taxonomy" id="3242694"/>
    <lineage>
        <taxon>Bacteria</taxon>
        <taxon>Pseudomonadati</taxon>
        <taxon>Pseudomonadota</taxon>
        <taxon>Gammaproteobacteria</taxon>
        <taxon>Thiohalorhabdales</taxon>
        <taxon>Thiohalorhabdaceae</taxon>
        <taxon>Thiohalorhabdus</taxon>
    </lineage>
</organism>
<dbReference type="InterPro" id="IPR051447">
    <property type="entry name" value="Lipoprotein-release_system"/>
</dbReference>
<comment type="caution">
    <text evidence="9">The sequence shown here is derived from an EMBL/GenBank/DDBJ whole genome shotgun (WGS) entry which is preliminary data.</text>
</comment>
<keyword evidence="6 7" id="KW-0472">Membrane</keyword>
<evidence type="ECO:0000313" key="10">
    <source>
        <dbReference type="Proteomes" id="UP001575181"/>
    </source>
</evidence>
<evidence type="ECO:0000256" key="1">
    <source>
        <dbReference type="ARBA" id="ARBA00004651"/>
    </source>
</evidence>
<evidence type="ECO:0000256" key="2">
    <source>
        <dbReference type="ARBA" id="ARBA00005236"/>
    </source>
</evidence>
<feature type="transmembrane region" description="Helical" evidence="7">
    <location>
        <begin position="313"/>
        <end position="337"/>
    </location>
</feature>
<dbReference type="InterPro" id="IPR003838">
    <property type="entry name" value="ABC3_permease_C"/>
</dbReference>
<feature type="transmembrane region" description="Helical" evidence="7">
    <location>
        <begin position="272"/>
        <end position="292"/>
    </location>
</feature>
<feature type="transmembrane region" description="Helical" evidence="7">
    <location>
        <begin position="754"/>
        <end position="777"/>
    </location>
</feature>